<evidence type="ECO:0000256" key="9">
    <source>
        <dbReference type="PROSITE-ProRule" id="PRU10141"/>
    </source>
</evidence>
<dbReference type="GO" id="GO:0009931">
    <property type="term" value="F:calcium-dependent protein serine/threonine kinase activity"/>
    <property type="evidence" value="ECO:0000318"/>
    <property type="project" value="GO_Central"/>
</dbReference>
<dbReference type="GO" id="GO:0035556">
    <property type="term" value="P:intracellular signal transduction"/>
    <property type="evidence" value="ECO:0000318"/>
    <property type="project" value="GO_Central"/>
</dbReference>
<dbReference type="InterPro" id="IPR050205">
    <property type="entry name" value="CDPK_Ser/Thr_kinases"/>
</dbReference>
<gene>
    <name evidence="12" type="ORF">ZOSMA_41G00670</name>
</gene>
<sequence length="273" mass="30049">MGEGANITRDFILGEEIGAGRFGVVRVCTSVTTGDVYAVKSVDMSTITDPIDLECVERETKYTVVASGHPNIIDLHGFYSSSSTLHLVLDLCSGPTLHDRMTQFPSFSEHEALAIFSPLMDAIAHCHGRGVVHRDVKPENVLFDSNGRLRLADFGSAGDGTGKMKDLVGTPHYVAPEMLAGREYGEKVDVWSAGVILYVLLAGVFPFDGENVVEVFENVLRGNLRFPSRAWKDVSAMGKDLVRRMLCRDEGRRLSAKRVLEHPWLVNGRTKNN</sequence>
<proteinExistence type="inferred from homology"/>
<evidence type="ECO:0000256" key="5">
    <source>
        <dbReference type="ARBA" id="ARBA00022741"/>
    </source>
</evidence>
<dbReference type="PANTHER" id="PTHR24349">
    <property type="entry name" value="SERINE/THREONINE-PROTEIN KINASE"/>
    <property type="match status" value="1"/>
</dbReference>
<dbReference type="GO" id="GO:0004683">
    <property type="term" value="F:calcium/calmodulin-dependent protein kinase activity"/>
    <property type="evidence" value="ECO:0000318"/>
    <property type="project" value="GO_Central"/>
</dbReference>
<dbReference type="InterPro" id="IPR000719">
    <property type="entry name" value="Prot_kinase_dom"/>
</dbReference>
<evidence type="ECO:0000313" key="13">
    <source>
        <dbReference type="Proteomes" id="UP000036987"/>
    </source>
</evidence>
<evidence type="ECO:0000256" key="7">
    <source>
        <dbReference type="ARBA" id="ARBA00022840"/>
    </source>
</evidence>
<dbReference type="Pfam" id="PF00069">
    <property type="entry name" value="Pkinase"/>
    <property type="match status" value="1"/>
</dbReference>
<dbReference type="EMBL" id="LFYR01001258">
    <property type="protein sequence ID" value="KMZ63223.1"/>
    <property type="molecule type" value="Genomic_DNA"/>
</dbReference>
<dbReference type="CDD" id="cd05117">
    <property type="entry name" value="STKc_CAMK"/>
    <property type="match status" value="1"/>
</dbReference>
<evidence type="ECO:0000256" key="3">
    <source>
        <dbReference type="ARBA" id="ARBA00022679"/>
    </source>
</evidence>
<evidence type="ECO:0000256" key="8">
    <source>
        <dbReference type="ARBA" id="ARBA00058225"/>
    </source>
</evidence>
<comment type="caution">
    <text evidence="12">The sequence shown here is derived from an EMBL/GenBank/DDBJ whole genome shotgun (WGS) entry which is preliminary data.</text>
</comment>
<keyword evidence="13" id="KW-1185">Reference proteome</keyword>
<evidence type="ECO:0000313" key="12">
    <source>
        <dbReference type="EMBL" id="KMZ63223.1"/>
    </source>
</evidence>
<dbReference type="PROSITE" id="PS00107">
    <property type="entry name" value="PROTEIN_KINASE_ATP"/>
    <property type="match status" value="1"/>
</dbReference>
<dbReference type="AlphaFoldDB" id="A0A0K9P2M4"/>
<evidence type="ECO:0000256" key="2">
    <source>
        <dbReference type="ARBA" id="ARBA00022527"/>
    </source>
</evidence>
<dbReference type="GO" id="GO:0005737">
    <property type="term" value="C:cytoplasm"/>
    <property type="evidence" value="ECO:0000318"/>
    <property type="project" value="GO_Central"/>
</dbReference>
<keyword evidence="3" id="KW-0808">Transferase</keyword>
<comment type="function">
    <text evidence="8">CIPK serine-threonine protein kinases interact with CBL proteins. Binding of a CBL protein to the regulatory NAF domain of CIPK protein lead to the activation of the kinase in a calcium-dependent manner.</text>
</comment>
<dbReference type="GO" id="GO:0005634">
    <property type="term" value="C:nucleus"/>
    <property type="evidence" value="ECO:0000318"/>
    <property type="project" value="GO_Central"/>
</dbReference>
<keyword evidence="6 12" id="KW-0418">Kinase</keyword>
<protein>
    <submittedName>
        <fullName evidence="12">Calcium-dependent protein kinase</fullName>
    </submittedName>
</protein>
<dbReference type="GO" id="GO:0005524">
    <property type="term" value="F:ATP binding"/>
    <property type="evidence" value="ECO:0007669"/>
    <property type="project" value="UniProtKB-UniRule"/>
</dbReference>
<organism evidence="12 13">
    <name type="scientific">Zostera marina</name>
    <name type="common">Eelgrass</name>
    <dbReference type="NCBI Taxonomy" id="29655"/>
    <lineage>
        <taxon>Eukaryota</taxon>
        <taxon>Viridiplantae</taxon>
        <taxon>Streptophyta</taxon>
        <taxon>Embryophyta</taxon>
        <taxon>Tracheophyta</taxon>
        <taxon>Spermatophyta</taxon>
        <taxon>Magnoliopsida</taxon>
        <taxon>Liliopsida</taxon>
        <taxon>Zosteraceae</taxon>
        <taxon>Zostera</taxon>
    </lineage>
</organism>
<evidence type="ECO:0000256" key="4">
    <source>
        <dbReference type="ARBA" id="ARBA00022737"/>
    </source>
</evidence>
<dbReference type="InterPro" id="IPR017441">
    <property type="entry name" value="Protein_kinase_ATP_BS"/>
</dbReference>
<comment type="similarity">
    <text evidence="1">Belongs to the protein kinase superfamily. CAMK Ser/Thr protein kinase family. SNF1 subfamily.</text>
</comment>
<feature type="binding site" evidence="9">
    <location>
        <position position="40"/>
    </location>
    <ligand>
        <name>ATP</name>
        <dbReference type="ChEBI" id="CHEBI:30616"/>
    </ligand>
</feature>
<dbReference type="GO" id="GO:0005516">
    <property type="term" value="F:calmodulin binding"/>
    <property type="evidence" value="ECO:0000318"/>
    <property type="project" value="GO_Central"/>
</dbReference>
<dbReference type="PROSITE" id="PS50011">
    <property type="entry name" value="PROTEIN_KINASE_DOM"/>
    <property type="match status" value="1"/>
</dbReference>
<dbReference type="PROSITE" id="PS00108">
    <property type="entry name" value="PROTEIN_KINASE_ST"/>
    <property type="match status" value="1"/>
</dbReference>
<dbReference type="FunFam" id="1.10.510.10:FF:000571">
    <property type="entry name" value="Maternal embryonic leucine zipper kinase"/>
    <property type="match status" value="1"/>
</dbReference>
<dbReference type="STRING" id="29655.A0A0K9P2M4"/>
<dbReference type="InterPro" id="IPR011009">
    <property type="entry name" value="Kinase-like_dom_sf"/>
</dbReference>
<dbReference type="OMA" id="HCLEVEA"/>
<keyword evidence="4" id="KW-0677">Repeat</keyword>
<keyword evidence="2 10" id="KW-0723">Serine/threonine-protein kinase</keyword>
<evidence type="ECO:0000259" key="11">
    <source>
        <dbReference type="PROSITE" id="PS50011"/>
    </source>
</evidence>
<dbReference type="OrthoDB" id="40902at2759"/>
<dbReference type="Proteomes" id="UP000036987">
    <property type="component" value="Unassembled WGS sequence"/>
</dbReference>
<evidence type="ECO:0000256" key="1">
    <source>
        <dbReference type="ARBA" id="ARBA00006234"/>
    </source>
</evidence>
<dbReference type="SUPFAM" id="SSF56112">
    <property type="entry name" value="Protein kinase-like (PK-like)"/>
    <property type="match status" value="1"/>
</dbReference>
<dbReference type="InterPro" id="IPR008271">
    <property type="entry name" value="Ser/Thr_kinase_AS"/>
</dbReference>
<name>A0A0K9P2M4_ZOSMR</name>
<dbReference type="Gene3D" id="1.10.510.10">
    <property type="entry name" value="Transferase(Phosphotransferase) domain 1"/>
    <property type="match status" value="1"/>
</dbReference>
<evidence type="ECO:0000256" key="6">
    <source>
        <dbReference type="ARBA" id="ARBA00022777"/>
    </source>
</evidence>
<keyword evidence="7 9" id="KW-0067">ATP-binding</keyword>
<reference evidence="13" key="1">
    <citation type="journal article" date="2016" name="Nature">
        <title>The genome of the seagrass Zostera marina reveals angiosperm adaptation to the sea.</title>
        <authorList>
            <person name="Olsen J.L."/>
            <person name="Rouze P."/>
            <person name="Verhelst B."/>
            <person name="Lin Y.-C."/>
            <person name="Bayer T."/>
            <person name="Collen J."/>
            <person name="Dattolo E."/>
            <person name="De Paoli E."/>
            <person name="Dittami S."/>
            <person name="Maumus F."/>
            <person name="Michel G."/>
            <person name="Kersting A."/>
            <person name="Lauritano C."/>
            <person name="Lohaus R."/>
            <person name="Toepel M."/>
            <person name="Tonon T."/>
            <person name="Vanneste K."/>
            <person name="Amirebrahimi M."/>
            <person name="Brakel J."/>
            <person name="Bostroem C."/>
            <person name="Chovatia M."/>
            <person name="Grimwood J."/>
            <person name="Jenkins J.W."/>
            <person name="Jueterbock A."/>
            <person name="Mraz A."/>
            <person name="Stam W.T."/>
            <person name="Tice H."/>
            <person name="Bornberg-Bauer E."/>
            <person name="Green P.J."/>
            <person name="Pearson G.A."/>
            <person name="Procaccini G."/>
            <person name="Duarte C.M."/>
            <person name="Schmutz J."/>
            <person name="Reusch T.B.H."/>
            <person name="Van de Peer Y."/>
        </authorList>
    </citation>
    <scope>NUCLEOTIDE SEQUENCE [LARGE SCALE GENOMIC DNA]</scope>
    <source>
        <strain evidence="13">cv. Finnish</strain>
    </source>
</reference>
<dbReference type="SMART" id="SM00220">
    <property type="entry name" value="S_TKc"/>
    <property type="match status" value="1"/>
</dbReference>
<evidence type="ECO:0000256" key="10">
    <source>
        <dbReference type="RuleBase" id="RU000304"/>
    </source>
</evidence>
<dbReference type="SMR" id="A0A0K9P2M4"/>
<dbReference type="PIRSF" id="PIRSF000654">
    <property type="entry name" value="Integrin-linked_kinase"/>
    <property type="match status" value="1"/>
</dbReference>
<keyword evidence="5 9" id="KW-0547">Nucleotide-binding</keyword>
<accession>A0A0K9P2M4</accession>
<feature type="domain" description="Protein kinase" evidence="11">
    <location>
        <begin position="11"/>
        <end position="265"/>
    </location>
</feature>